<dbReference type="PANTHER" id="PTHR30330:SF3">
    <property type="entry name" value="TRANSCRIPTIONAL REGULATOR, LRP FAMILY"/>
    <property type="match status" value="1"/>
</dbReference>
<dbReference type="Pfam" id="PF01235">
    <property type="entry name" value="Na_Ala_symp"/>
    <property type="match status" value="1"/>
</dbReference>
<protein>
    <submittedName>
        <fullName evidence="9">Amino-acid carrier protein AlsT</fullName>
    </submittedName>
</protein>
<evidence type="ECO:0000256" key="5">
    <source>
        <dbReference type="ARBA" id="ARBA00022692"/>
    </source>
</evidence>
<proteinExistence type="inferred from homology"/>
<dbReference type="NCBIfam" id="TIGR00835">
    <property type="entry name" value="agcS"/>
    <property type="match status" value="1"/>
</dbReference>
<gene>
    <name evidence="9" type="primary">alsT</name>
    <name evidence="9" type="ORF">RBATCC27255_01928</name>
</gene>
<evidence type="ECO:0000313" key="9">
    <source>
        <dbReference type="EMBL" id="PKD27060.1"/>
    </source>
</evidence>
<evidence type="ECO:0000256" key="1">
    <source>
        <dbReference type="ARBA" id="ARBA00004651"/>
    </source>
</evidence>
<feature type="transmembrane region" description="Helical" evidence="8">
    <location>
        <begin position="399"/>
        <end position="418"/>
    </location>
</feature>
<dbReference type="AlphaFoldDB" id="A0A2N0UJB4"/>
<feature type="transmembrane region" description="Helical" evidence="8">
    <location>
        <begin position="148"/>
        <end position="173"/>
    </location>
</feature>
<keyword evidence="7 8" id="KW-0472">Membrane</keyword>
<dbReference type="GO" id="GO:0005283">
    <property type="term" value="F:amino acid:sodium symporter activity"/>
    <property type="evidence" value="ECO:0007669"/>
    <property type="project" value="InterPro"/>
</dbReference>
<evidence type="ECO:0000256" key="2">
    <source>
        <dbReference type="ARBA" id="ARBA00009261"/>
    </source>
</evidence>
<feature type="transmembrane region" description="Helical" evidence="8">
    <location>
        <begin position="321"/>
        <end position="340"/>
    </location>
</feature>
<feature type="transmembrane region" description="Helical" evidence="8">
    <location>
        <begin position="266"/>
        <end position="283"/>
    </location>
</feature>
<evidence type="ECO:0000256" key="7">
    <source>
        <dbReference type="ARBA" id="ARBA00023136"/>
    </source>
</evidence>
<dbReference type="EMBL" id="NNSR01000073">
    <property type="protein sequence ID" value="PKD27060.1"/>
    <property type="molecule type" value="Genomic_DNA"/>
</dbReference>
<name>A0A2N0UJB4_9FIRM</name>
<evidence type="ECO:0000313" key="10">
    <source>
        <dbReference type="Proteomes" id="UP000233425"/>
    </source>
</evidence>
<organism evidence="9 10">
    <name type="scientific">Ruminococcus bromii</name>
    <dbReference type="NCBI Taxonomy" id="40518"/>
    <lineage>
        <taxon>Bacteria</taxon>
        <taxon>Bacillati</taxon>
        <taxon>Bacillota</taxon>
        <taxon>Clostridia</taxon>
        <taxon>Eubacteriales</taxon>
        <taxon>Oscillospiraceae</taxon>
        <taxon>Ruminococcus</taxon>
    </lineage>
</organism>
<dbReference type="PRINTS" id="PR00175">
    <property type="entry name" value="NAALASMPORT"/>
</dbReference>
<keyword evidence="5 8" id="KW-0812">Transmembrane</keyword>
<evidence type="ECO:0000256" key="4">
    <source>
        <dbReference type="ARBA" id="ARBA00022475"/>
    </source>
</evidence>
<keyword evidence="3 8" id="KW-0813">Transport</keyword>
<dbReference type="RefSeq" id="WP_101029829.1">
    <property type="nucleotide sequence ID" value="NZ_CABMMZ010000073.1"/>
</dbReference>
<comment type="subcellular location">
    <subcellularLocation>
        <location evidence="1 8">Cell membrane</location>
        <topology evidence="1 8">Multi-pass membrane protein</topology>
    </subcellularLocation>
</comment>
<keyword evidence="8" id="KW-0769">Symport</keyword>
<dbReference type="GO" id="GO:0005886">
    <property type="term" value="C:plasma membrane"/>
    <property type="evidence" value="ECO:0007669"/>
    <property type="project" value="UniProtKB-SubCell"/>
</dbReference>
<dbReference type="Proteomes" id="UP000233425">
    <property type="component" value="Unassembled WGS sequence"/>
</dbReference>
<feature type="transmembrane region" description="Helical" evidence="8">
    <location>
        <begin position="16"/>
        <end position="34"/>
    </location>
</feature>
<keyword evidence="10" id="KW-1185">Reference proteome</keyword>
<sequence length="475" mass="51098">MWDAISAVMNSFNDFLWGWFMIILLLGTHIFLTIRTKFVQRKTFKAIKLSVTKDPDSDGDISPFQALATALASTIGTGNIIGVGTAIALGGPGAVLWCWLTGVFGIATKYSESLIGVKYRVKTSDGRMLGGAMYALERGFKFKTLGKILAVLFALFALLASFGIGSGVQVNAISNIMNNTFDLGTVNLFGQDASVISIIVGVLVAAITAVVIFGGIKSISRVCELLVPFMAVFYVLGCIIILGMNFDVLGKTFEMIFQDAFSLKSVAGGFLGSSLMLAARYGIARGLFSNESGMGSAPIVASAAQTRNPVRQAMISSTGTFWDTVVVCLMTGLVLVSSIIKNPAIDVSDGGDLTYKAFQQIPVIGTPILVIGIAAFAYSTILGWSYYGERCVEYLFGRGGMIPYKLIFVFILLIGPVIKLDLVWTMADIFNALMSIPNLIAVVVLSPVVVKETNYYLYGNRLDEYDKTKLPVVNK</sequence>
<evidence type="ECO:0000256" key="6">
    <source>
        <dbReference type="ARBA" id="ARBA00022989"/>
    </source>
</evidence>
<dbReference type="InterPro" id="IPR001463">
    <property type="entry name" value="Na/Ala_symport"/>
</dbReference>
<comment type="similarity">
    <text evidence="2 8">Belongs to the alanine or glycine:cation symporter (AGCS) (TC 2.A.25) family.</text>
</comment>
<dbReference type="PANTHER" id="PTHR30330">
    <property type="entry name" value="AGSS FAMILY TRANSPORTER, SODIUM-ALANINE"/>
    <property type="match status" value="1"/>
</dbReference>
<feature type="transmembrane region" description="Helical" evidence="8">
    <location>
        <begin position="430"/>
        <end position="450"/>
    </location>
</feature>
<dbReference type="Gene3D" id="1.20.1740.10">
    <property type="entry name" value="Amino acid/polyamine transporter I"/>
    <property type="match status" value="1"/>
</dbReference>
<feature type="transmembrane region" description="Helical" evidence="8">
    <location>
        <begin position="360"/>
        <end position="387"/>
    </location>
</feature>
<accession>A0A2N0UJB4</accession>
<evidence type="ECO:0000256" key="8">
    <source>
        <dbReference type="RuleBase" id="RU363064"/>
    </source>
</evidence>
<keyword evidence="4 8" id="KW-1003">Cell membrane</keyword>
<keyword evidence="6 8" id="KW-1133">Transmembrane helix</keyword>
<reference evidence="9" key="1">
    <citation type="journal article" date="2018" name="Environ. Microbiol.">
        <title>Sporulation capability and amylosome conservation among diverse human colonic and rumen isolates of the keystone starch-degrader Ruminococcus bromii.</title>
        <authorList>
            <person name="Mukhopadhya I."/>
            <person name="Morais S."/>
            <person name="Laverde-Gomez J."/>
            <person name="Sheridan P.O."/>
            <person name="Walker A.W."/>
            <person name="Kelly W."/>
            <person name="Klieve A.V."/>
            <person name="Ouwerkerk D."/>
            <person name="Duncan S.H."/>
            <person name="Louis P."/>
            <person name="Koropatkin N."/>
            <person name="Cockburn D."/>
            <person name="Kibler R."/>
            <person name="Cooper P.J."/>
            <person name="Sandoval C."/>
            <person name="Crost E."/>
            <person name="Juge N."/>
            <person name="Bayer E.A."/>
            <person name="Flint H.J."/>
        </authorList>
    </citation>
    <scope>NUCLEOTIDE SEQUENCE [LARGE SCALE GENOMIC DNA]</scope>
    <source>
        <strain evidence="9">ATCC 27255</strain>
    </source>
</reference>
<feature type="transmembrane region" description="Helical" evidence="8">
    <location>
        <begin position="193"/>
        <end position="213"/>
    </location>
</feature>
<feature type="transmembrane region" description="Helical" evidence="8">
    <location>
        <begin position="225"/>
        <end position="246"/>
    </location>
</feature>
<evidence type="ECO:0000256" key="3">
    <source>
        <dbReference type="ARBA" id="ARBA00022448"/>
    </source>
</evidence>
<comment type="caution">
    <text evidence="9">The sequence shown here is derived from an EMBL/GenBank/DDBJ whole genome shotgun (WGS) entry which is preliminary data.</text>
</comment>